<protein>
    <submittedName>
        <fullName evidence="1">Uncharacterized protein</fullName>
    </submittedName>
</protein>
<proteinExistence type="predicted"/>
<dbReference type="Pfam" id="PF02958">
    <property type="entry name" value="EcKL"/>
    <property type="match status" value="1"/>
</dbReference>
<dbReference type="InterPro" id="IPR004119">
    <property type="entry name" value="EcKL"/>
</dbReference>
<dbReference type="EMBL" id="LGRX02013649">
    <property type="protein sequence ID" value="KAK3265858.1"/>
    <property type="molecule type" value="Genomic_DNA"/>
</dbReference>
<organism evidence="1 2">
    <name type="scientific">Cymbomonas tetramitiformis</name>
    <dbReference type="NCBI Taxonomy" id="36881"/>
    <lineage>
        <taxon>Eukaryota</taxon>
        <taxon>Viridiplantae</taxon>
        <taxon>Chlorophyta</taxon>
        <taxon>Pyramimonadophyceae</taxon>
        <taxon>Pyramimonadales</taxon>
        <taxon>Pyramimonadaceae</taxon>
        <taxon>Cymbomonas</taxon>
    </lineage>
</organism>
<comment type="caution">
    <text evidence="1">The sequence shown here is derived from an EMBL/GenBank/DDBJ whole genome shotgun (WGS) entry which is preliminary data.</text>
</comment>
<keyword evidence="2" id="KW-1185">Reference proteome</keyword>
<evidence type="ECO:0000313" key="2">
    <source>
        <dbReference type="Proteomes" id="UP001190700"/>
    </source>
</evidence>
<dbReference type="AlphaFoldDB" id="A0AAE0FU38"/>
<accession>A0AAE0FU38</accession>
<name>A0AAE0FU38_9CHLO</name>
<dbReference type="Proteomes" id="UP001190700">
    <property type="component" value="Unassembled WGS sequence"/>
</dbReference>
<sequence length="238" mass="26624">MTGHSGNFACTSEESERVYETASAKGLRIKLEEAFSAEVLEISAPACSQDFLKTSISQLAVTFTRDQGRTTFQRSVILKEVDILKNTYRDEGHRFMSSSSFAVEASVYRTLAPQLNALEPAIKVPQAFLVNVTEEETKFEFCIEDLSESPWRCQHAALGLPQMKAAVRWLAAMHAFNWGTDAARKHGLWAVGAYWTLDKREGMEDRWHVGSVVIADRWHVGSKGSTDRWQVGGMAMVD</sequence>
<reference evidence="1 2" key="1">
    <citation type="journal article" date="2015" name="Genome Biol. Evol.">
        <title>Comparative Genomics of a Bacterivorous Green Alga Reveals Evolutionary Causalities and Consequences of Phago-Mixotrophic Mode of Nutrition.</title>
        <authorList>
            <person name="Burns J.A."/>
            <person name="Paasch A."/>
            <person name="Narechania A."/>
            <person name="Kim E."/>
        </authorList>
    </citation>
    <scope>NUCLEOTIDE SEQUENCE [LARGE SCALE GENOMIC DNA]</scope>
    <source>
        <strain evidence="1 2">PLY_AMNH</strain>
    </source>
</reference>
<evidence type="ECO:0000313" key="1">
    <source>
        <dbReference type="EMBL" id="KAK3265858.1"/>
    </source>
</evidence>
<gene>
    <name evidence="1" type="ORF">CYMTET_25488</name>
</gene>